<name>A0AAP0AW24_9ASPA</name>
<dbReference type="InterPro" id="IPR036388">
    <property type="entry name" value="WH-like_DNA-bd_sf"/>
</dbReference>
<keyword evidence="3" id="KW-0539">Nucleus</keyword>
<dbReference type="PRINTS" id="PR00929">
    <property type="entry name" value="ATHOOK"/>
</dbReference>
<proteinExistence type="predicted"/>
<dbReference type="AlphaFoldDB" id="A0AAP0AW24"/>
<organism evidence="6 7">
    <name type="scientific">Platanthera zijinensis</name>
    <dbReference type="NCBI Taxonomy" id="2320716"/>
    <lineage>
        <taxon>Eukaryota</taxon>
        <taxon>Viridiplantae</taxon>
        <taxon>Streptophyta</taxon>
        <taxon>Embryophyta</taxon>
        <taxon>Tracheophyta</taxon>
        <taxon>Spermatophyta</taxon>
        <taxon>Magnoliopsida</taxon>
        <taxon>Liliopsida</taxon>
        <taxon>Asparagales</taxon>
        <taxon>Orchidaceae</taxon>
        <taxon>Orchidoideae</taxon>
        <taxon>Orchideae</taxon>
        <taxon>Orchidinae</taxon>
        <taxon>Platanthera</taxon>
    </lineage>
</organism>
<keyword evidence="2" id="KW-0238">DNA-binding</keyword>
<dbReference type="GO" id="GO:0045910">
    <property type="term" value="P:negative regulation of DNA recombination"/>
    <property type="evidence" value="ECO:0007669"/>
    <property type="project" value="TreeGrafter"/>
</dbReference>
<evidence type="ECO:0000313" key="6">
    <source>
        <dbReference type="EMBL" id="KAK8916767.1"/>
    </source>
</evidence>
<dbReference type="GO" id="GO:0000786">
    <property type="term" value="C:nucleosome"/>
    <property type="evidence" value="ECO:0007669"/>
    <property type="project" value="InterPro"/>
</dbReference>
<evidence type="ECO:0000256" key="1">
    <source>
        <dbReference type="ARBA" id="ARBA00004123"/>
    </source>
</evidence>
<evidence type="ECO:0000259" key="5">
    <source>
        <dbReference type="PROSITE" id="PS51504"/>
    </source>
</evidence>
<evidence type="ECO:0000256" key="3">
    <source>
        <dbReference type="ARBA" id="ARBA00023242"/>
    </source>
</evidence>
<feature type="domain" description="H15" evidence="5">
    <location>
        <begin position="17"/>
        <end position="87"/>
    </location>
</feature>
<comment type="subcellular location">
    <subcellularLocation>
        <location evidence="1">Nucleus</location>
    </subcellularLocation>
</comment>
<dbReference type="Pfam" id="PF02178">
    <property type="entry name" value="AT_hook"/>
    <property type="match status" value="3"/>
</dbReference>
<dbReference type="Pfam" id="PF00538">
    <property type="entry name" value="Linker_histone"/>
    <property type="match status" value="1"/>
</dbReference>
<dbReference type="GO" id="GO:0003690">
    <property type="term" value="F:double-stranded DNA binding"/>
    <property type="evidence" value="ECO:0007669"/>
    <property type="project" value="TreeGrafter"/>
</dbReference>
<dbReference type="Gene3D" id="1.10.10.10">
    <property type="entry name" value="Winged helix-like DNA-binding domain superfamily/Winged helix DNA-binding domain"/>
    <property type="match status" value="1"/>
</dbReference>
<dbReference type="PANTHER" id="PTHR11467:SF29">
    <property type="entry name" value="OS03G0711600 PROTEIN"/>
    <property type="match status" value="1"/>
</dbReference>
<dbReference type="SMART" id="SM00526">
    <property type="entry name" value="H15"/>
    <property type="match status" value="1"/>
</dbReference>
<reference evidence="6 7" key="1">
    <citation type="journal article" date="2022" name="Nat. Plants">
        <title>Genomes of leafy and leafless Platanthera orchids illuminate the evolution of mycoheterotrophy.</title>
        <authorList>
            <person name="Li M.H."/>
            <person name="Liu K.W."/>
            <person name="Li Z."/>
            <person name="Lu H.C."/>
            <person name="Ye Q.L."/>
            <person name="Zhang D."/>
            <person name="Wang J.Y."/>
            <person name="Li Y.F."/>
            <person name="Zhong Z.M."/>
            <person name="Liu X."/>
            <person name="Yu X."/>
            <person name="Liu D.K."/>
            <person name="Tu X.D."/>
            <person name="Liu B."/>
            <person name="Hao Y."/>
            <person name="Liao X.Y."/>
            <person name="Jiang Y.T."/>
            <person name="Sun W.H."/>
            <person name="Chen J."/>
            <person name="Chen Y.Q."/>
            <person name="Ai Y."/>
            <person name="Zhai J.W."/>
            <person name="Wu S.S."/>
            <person name="Zhou Z."/>
            <person name="Hsiao Y.Y."/>
            <person name="Wu W.L."/>
            <person name="Chen Y.Y."/>
            <person name="Lin Y.F."/>
            <person name="Hsu J.L."/>
            <person name="Li C.Y."/>
            <person name="Wang Z.W."/>
            <person name="Zhao X."/>
            <person name="Zhong W.Y."/>
            <person name="Ma X.K."/>
            <person name="Ma L."/>
            <person name="Huang J."/>
            <person name="Chen G.Z."/>
            <person name="Huang M.Z."/>
            <person name="Huang L."/>
            <person name="Peng D.H."/>
            <person name="Luo Y.B."/>
            <person name="Zou S.Q."/>
            <person name="Chen S.P."/>
            <person name="Lan S."/>
            <person name="Tsai W.C."/>
            <person name="Van de Peer Y."/>
            <person name="Liu Z.J."/>
        </authorList>
    </citation>
    <scope>NUCLEOTIDE SEQUENCE [LARGE SCALE GENOMIC DNA]</scope>
    <source>
        <strain evidence="6">Lor287</strain>
    </source>
</reference>
<sequence>MAPNEHLMEEHPWRSPDHPPYALMIGEAIEELSDPGGAAASAISDYITSNFNGLPPAHHKLFPFFLRKLVDIKVFAEIFPGRFVIADPESDDEPPHFVEYHGDLKPLAETLKRQPTINRELDQKMARRRGRPPKRDQGGFLQMPPLSRHSARKGNPVKRGRGRPPKRTQVEFQMPPLSFIFVPQGDSVKRGRGRPRKKAEEKPEFSAIGGRHEAYIIQARICTGR</sequence>
<evidence type="ECO:0000256" key="4">
    <source>
        <dbReference type="SAM" id="MobiDB-lite"/>
    </source>
</evidence>
<dbReference type="InterPro" id="IPR005818">
    <property type="entry name" value="Histone_H1/H5_H15"/>
</dbReference>
<dbReference type="InterPro" id="IPR036390">
    <property type="entry name" value="WH_DNA-bd_sf"/>
</dbReference>
<dbReference type="PANTHER" id="PTHR11467">
    <property type="entry name" value="HISTONE H1"/>
    <property type="match status" value="1"/>
</dbReference>
<dbReference type="SMART" id="SM00384">
    <property type="entry name" value="AT_hook"/>
    <property type="match status" value="3"/>
</dbReference>
<dbReference type="InterPro" id="IPR017956">
    <property type="entry name" value="AT_hook_DNA-bd_motif"/>
</dbReference>
<comment type="caution">
    <text evidence="6">The sequence shown here is derived from an EMBL/GenBank/DDBJ whole genome shotgun (WGS) entry which is preliminary data.</text>
</comment>
<dbReference type="GO" id="GO:0031492">
    <property type="term" value="F:nucleosomal DNA binding"/>
    <property type="evidence" value="ECO:0007669"/>
    <property type="project" value="TreeGrafter"/>
</dbReference>
<keyword evidence="7" id="KW-1185">Reference proteome</keyword>
<dbReference type="Proteomes" id="UP001418222">
    <property type="component" value="Unassembled WGS sequence"/>
</dbReference>
<feature type="region of interest" description="Disordered" evidence="4">
    <location>
        <begin position="118"/>
        <end position="170"/>
    </location>
</feature>
<feature type="compositionally biased region" description="Basic residues" evidence="4">
    <location>
        <begin position="149"/>
        <end position="166"/>
    </location>
</feature>
<dbReference type="SUPFAM" id="SSF46785">
    <property type="entry name" value="Winged helix' DNA-binding domain"/>
    <property type="match status" value="1"/>
</dbReference>
<dbReference type="GO" id="GO:0030261">
    <property type="term" value="P:chromosome condensation"/>
    <property type="evidence" value="ECO:0007669"/>
    <property type="project" value="TreeGrafter"/>
</dbReference>
<dbReference type="GO" id="GO:0006334">
    <property type="term" value="P:nucleosome assembly"/>
    <property type="evidence" value="ECO:0007669"/>
    <property type="project" value="InterPro"/>
</dbReference>
<dbReference type="GO" id="GO:0005730">
    <property type="term" value="C:nucleolus"/>
    <property type="evidence" value="ECO:0007669"/>
    <property type="project" value="TreeGrafter"/>
</dbReference>
<feature type="region of interest" description="Disordered" evidence="4">
    <location>
        <begin position="183"/>
        <end position="206"/>
    </location>
</feature>
<protein>
    <recommendedName>
        <fullName evidence="5">H15 domain-containing protein</fullName>
    </recommendedName>
</protein>
<dbReference type="EMBL" id="JBBWWQ010000020">
    <property type="protein sequence ID" value="KAK8916767.1"/>
    <property type="molecule type" value="Genomic_DNA"/>
</dbReference>
<gene>
    <name evidence="6" type="ORF">KSP39_PZI022681</name>
</gene>
<dbReference type="PROSITE" id="PS51504">
    <property type="entry name" value="H15"/>
    <property type="match status" value="1"/>
</dbReference>
<evidence type="ECO:0000256" key="2">
    <source>
        <dbReference type="ARBA" id="ARBA00023125"/>
    </source>
</evidence>
<accession>A0AAP0AW24</accession>
<evidence type="ECO:0000313" key="7">
    <source>
        <dbReference type="Proteomes" id="UP001418222"/>
    </source>
</evidence>